<dbReference type="InterPro" id="IPR019198">
    <property type="entry name" value="Beta_propeller_containing"/>
</dbReference>
<dbReference type="STRING" id="1123357.SAMN02745244_03316"/>
<evidence type="ECO:0000313" key="3">
    <source>
        <dbReference type="EMBL" id="SHJ81170.1"/>
    </source>
</evidence>
<keyword evidence="2" id="KW-1133">Transmembrane helix</keyword>
<keyword evidence="2" id="KW-0812">Transmembrane</keyword>
<dbReference type="AlphaFoldDB" id="A0A1M6MCN9"/>
<keyword evidence="4" id="KW-1185">Reference proteome</keyword>
<reference evidence="3 4" key="1">
    <citation type="submission" date="2016-11" db="EMBL/GenBank/DDBJ databases">
        <authorList>
            <person name="Jaros S."/>
            <person name="Januszkiewicz K."/>
            <person name="Wedrychowicz H."/>
        </authorList>
    </citation>
    <scope>NUCLEOTIDE SEQUENCE [LARGE SCALE GENOMIC DNA]</scope>
    <source>
        <strain evidence="3 4">DSM 12906</strain>
    </source>
</reference>
<sequence>MNDDIFDEIADQLRPDPQVRARLFAELDAEPAVAALPRRRSRWAWVASVAAVALVAGLAVLPSLAPKSKDLADPPTVLPPSPSSPAADPGDYAEAYSAVQQALAAAPQHGTWNWAMRTPGSIGLQYAASEDTAASAESATGTWATNSQVAGIDEGDVVKSDGHTIFASSGQEVVLVSADGAATTELARIDTTAEETDPTEGTVQGPVVDLMLHGTSLVVMVTEYTPRLSSLPSSEPLTYVPYDASQTRALVYDVADPSQPRFVTTLGQSGSYVTSRLSGDLLYLVTGYTVADRASVDRDDPATFVPSLFQDRQRSPVDATDLLIMPSPTGPSYTVVSSIDLVLDQRVDTQSVLGDTDVTYMSEENLFLASTDYETTPLARFAFDEATGLREASQETQLVRVALDDGRLSVGAQGSVPGMPLNQFALDEHAGHLRVAVTMDGATTSGGWATYPALFVLDDGLDVVGSLPQLAVNERIQSVRFDGPLAYVVTFRQVDPLFAIDLSIPAAPKVMSALKIPGFSTYLHPWSDGRLLGLGMDATDTGLVTGLKLSMFDTSDPFNVTEAATLKVPASDAEALRNHKAVFVDPERGLIGFATTDIGADGRASQRYLLYRYDDTAGFKQLQALPVRQSSSGEVTTARGLRIDGHLYVVSPAGLDGYLTGSLAKVATADFVHD</sequence>
<accession>A0A1M6MCN9</accession>
<dbReference type="Proteomes" id="UP000184512">
    <property type="component" value="Unassembled WGS sequence"/>
</dbReference>
<name>A0A1M6MCN9_9ACTN</name>
<dbReference type="OrthoDB" id="9778998at2"/>
<organism evidence="3 4">
    <name type="scientific">Tessaracoccus bendigoensis DSM 12906</name>
    <dbReference type="NCBI Taxonomy" id="1123357"/>
    <lineage>
        <taxon>Bacteria</taxon>
        <taxon>Bacillati</taxon>
        <taxon>Actinomycetota</taxon>
        <taxon>Actinomycetes</taxon>
        <taxon>Propionibacteriales</taxon>
        <taxon>Propionibacteriaceae</taxon>
        <taxon>Tessaracoccus</taxon>
    </lineage>
</organism>
<evidence type="ECO:0000256" key="1">
    <source>
        <dbReference type="SAM" id="MobiDB-lite"/>
    </source>
</evidence>
<evidence type="ECO:0000256" key="2">
    <source>
        <dbReference type="SAM" id="Phobius"/>
    </source>
</evidence>
<feature type="transmembrane region" description="Helical" evidence="2">
    <location>
        <begin position="43"/>
        <end position="65"/>
    </location>
</feature>
<dbReference type="RefSeq" id="WP_073190490.1">
    <property type="nucleotide sequence ID" value="NZ_FQZG01000085.1"/>
</dbReference>
<dbReference type="EMBL" id="FQZG01000085">
    <property type="protein sequence ID" value="SHJ81170.1"/>
    <property type="molecule type" value="Genomic_DNA"/>
</dbReference>
<dbReference type="Pfam" id="PF09826">
    <property type="entry name" value="Beta_propel"/>
    <property type="match status" value="1"/>
</dbReference>
<feature type="region of interest" description="Disordered" evidence="1">
    <location>
        <begin position="71"/>
        <end position="90"/>
    </location>
</feature>
<evidence type="ECO:0000313" key="4">
    <source>
        <dbReference type="Proteomes" id="UP000184512"/>
    </source>
</evidence>
<protein>
    <submittedName>
        <fullName evidence="3">Secreted protein containing C-terminal beta-propeller domain</fullName>
    </submittedName>
</protein>
<gene>
    <name evidence="3" type="ORF">SAMN02745244_03316</name>
</gene>
<proteinExistence type="predicted"/>
<keyword evidence="2" id="KW-0472">Membrane</keyword>